<dbReference type="RefSeq" id="WP_215915164.1">
    <property type="nucleotide sequence ID" value="NZ_JAHKNI010000001.1"/>
</dbReference>
<sequence>MQLKRTYANKLVAALAVGTAILAGTALSGAGTANAAEYWGGPVDIHCSGLSPNIVDFPYTSTIYWSGGSARPGVASFTVNPGISVWGYGTHPTLTWTNLATRASGTVTGYGRVSLGDPTGVYFANIATGPGPVRLDLSVVNTGPAPLPPAICSGTINIR</sequence>
<protein>
    <recommendedName>
        <fullName evidence="4">Secreted protein</fullName>
    </recommendedName>
</protein>
<dbReference type="EMBL" id="JAHKNI010000001">
    <property type="protein sequence ID" value="MBU3060274.1"/>
    <property type="molecule type" value="Genomic_DNA"/>
</dbReference>
<proteinExistence type="predicted"/>
<accession>A0ABS6AQI4</accession>
<comment type="caution">
    <text evidence="2">The sequence shown here is derived from an EMBL/GenBank/DDBJ whole genome shotgun (WGS) entry which is preliminary data.</text>
</comment>
<evidence type="ECO:0000313" key="3">
    <source>
        <dbReference type="Proteomes" id="UP000733379"/>
    </source>
</evidence>
<feature type="signal peptide" evidence="1">
    <location>
        <begin position="1"/>
        <end position="35"/>
    </location>
</feature>
<keyword evidence="3" id="KW-1185">Reference proteome</keyword>
<organism evidence="2 3">
    <name type="scientific">Nocardia albiluteola</name>
    <dbReference type="NCBI Taxonomy" id="2842303"/>
    <lineage>
        <taxon>Bacteria</taxon>
        <taxon>Bacillati</taxon>
        <taxon>Actinomycetota</taxon>
        <taxon>Actinomycetes</taxon>
        <taxon>Mycobacteriales</taxon>
        <taxon>Nocardiaceae</taxon>
        <taxon>Nocardia</taxon>
    </lineage>
</organism>
<feature type="chain" id="PRO_5045836376" description="Secreted protein" evidence="1">
    <location>
        <begin position="36"/>
        <end position="159"/>
    </location>
</feature>
<name>A0ABS6AQI4_9NOCA</name>
<reference evidence="2 3" key="1">
    <citation type="submission" date="2021-06" db="EMBL/GenBank/DDBJ databases">
        <title>Actinomycetes sequencing.</title>
        <authorList>
            <person name="Shan Q."/>
        </authorList>
    </citation>
    <scope>NUCLEOTIDE SEQUENCE [LARGE SCALE GENOMIC DNA]</scope>
    <source>
        <strain evidence="2 3">NEAU-G5</strain>
    </source>
</reference>
<keyword evidence="1" id="KW-0732">Signal</keyword>
<evidence type="ECO:0000313" key="2">
    <source>
        <dbReference type="EMBL" id="MBU3060274.1"/>
    </source>
</evidence>
<dbReference type="Proteomes" id="UP000733379">
    <property type="component" value="Unassembled WGS sequence"/>
</dbReference>
<evidence type="ECO:0000256" key="1">
    <source>
        <dbReference type="SAM" id="SignalP"/>
    </source>
</evidence>
<evidence type="ECO:0008006" key="4">
    <source>
        <dbReference type="Google" id="ProtNLM"/>
    </source>
</evidence>
<gene>
    <name evidence="2" type="ORF">KO481_01880</name>
</gene>